<evidence type="ECO:0000256" key="2">
    <source>
        <dbReference type="RuleBase" id="RU362039"/>
    </source>
</evidence>
<dbReference type="InterPro" id="IPR029052">
    <property type="entry name" value="Metallo-depent_PP-like"/>
</dbReference>
<dbReference type="GO" id="GO:0016787">
    <property type="term" value="F:hydrolase activity"/>
    <property type="evidence" value="ECO:0007669"/>
    <property type="project" value="UniProtKB-UniRule"/>
</dbReference>
<dbReference type="EC" id="3.1.4.-" evidence="2"/>
<comment type="similarity">
    <text evidence="1 2">Belongs to the metallophosphoesterase superfamily. YfcE family.</text>
</comment>
<dbReference type="AlphaFoldDB" id="A0A0R1YSY2"/>
<name>A0A0R1YSY2_9LACO</name>
<evidence type="ECO:0000313" key="4">
    <source>
        <dbReference type="EMBL" id="KRM45377.1"/>
    </source>
</evidence>
<dbReference type="GO" id="GO:0046872">
    <property type="term" value="F:metal ion binding"/>
    <property type="evidence" value="ECO:0007669"/>
    <property type="project" value="UniProtKB-KW"/>
</dbReference>
<accession>A0A0R1YSY2</accession>
<dbReference type="Gene3D" id="3.60.21.10">
    <property type="match status" value="1"/>
</dbReference>
<organism evidence="4 5">
    <name type="scientific">Lentilactobacillus parafarraginis DSM 18390 = JCM 14109</name>
    <dbReference type="NCBI Taxonomy" id="1423786"/>
    <lineage>
        <taxon>Bacteria</taxon>
        <taxon>Bacillati</taxon>
        <taxon>Bacillota</taxon>
        <taxon>Bacilli</taxon>
        <taxon>Lactobacillales</taxon>
        <taxon>Lactobacillaceae</taxon>
        <taxon>Lentilactobacillus</taxon>
    </lineage>
</organism>
<evidence type="ECO:0000259" key="3">
    <source>
        <dbReference type="Pfam" id="PF12850"/>
    </source>
</evidence>
<feature type="domain" description="Calcineurin-like phosphoesterase" evidence="3">
    <location>
        <begin position="5"/>
        <end position="150"/>
    </location>
</feature>
<dbReference type="NCBIfam" id="TIGR00040">
    <property type="entry name" value="yfcE"/>
    <property type="match status" value="1"/>
</dbReference>
<comment type="cofactor">
    <cofactor evidence="2">
        <name>a divalent metal cation</name>
        <dbReference type="ChEBI" id="CHEBI:60240"/>
    </cofactor>
</comment>
<dbReference type="Pfam" id="PF12850">
    <property type="entry name" value="Metallophos_2"/>
    <property type="match status" value="1"/>
</dbReference>
<dbReference type="InterPro" id="IPR024654">
    <property type="entry name" value="Calcineurin-like_PHP_lpxH"/>
</dbReference>
<sequence>MELVKILVVSDSHGDRQIIADLLSRYVDDVTAFCHCGDSELPMNDPLAAKMTIVKGNMDTAPFPNDELVVMGGRRLLVTHGHLQQVNQGLLNLELFAKSRNANVVMFGHTHQLGVTMDQGILFINPGSISQPRGQYAAIGGTYAILTIDGDHYGVDYYNRQFQPVDQLRFRF</sequence>
<dbReference type="EMBL" id="AZFZ01000004">
    <property type="protein sequence ID" value="KRM45377.1"/>
    <property type="molecule type" value="Genomic_DNA"/>
</dbReference>
<reference evidence="4 5" key="1">
    <citation type="journal article" date="2015" name="Genome Announc.">
        <title>Expanding the biotechnology potential of lactobacilli through comparative genomics of 213 strains and associated genera.</title>
        <authorList>
            <person name="Sun Z."/>
            <person name="Harris H.M."/>
            <person name="McCann A."/>
            <person name="Guo C."/>
            <person name="Argimon S."/>
            <person name="Zhang W."/>
            <person name="Yang X."/>
            <person name="Jeffery I.B."/>
            <person name="Cooney J.C."/>
            <person name="Kagawa T.F."/>
            <person name="Liu W."/>
            <person name="Song Y."/>
            <person name="Salvetti E."/>
            <person name="Wrobel A."/>
            <person name="Rasinkangas P."/>
            <person name="Parkhill J."/>
            <person name="Rea M.C."/>
            <person name="O'Sullivan O."/>
            <person name="Ritari J."/>
            <person name="Douillard F.P."/>
            <person name="Paul Ross R."/>
            <person name="Yang R."/>
            <person name="Briner A.E."/>
            <person name="Felis G.E."/>
            <person name="de Vos W.M."/>
            <person name="Barrangou R."/>
            <person name="Klaenhammer T.R."/>
            <person name="Caufield P.W."/>
            <person name="Cui Y."/>
            <person name="Zhang H."/>
            <person name="O'Toole P.W."/>
        </authorList>
    </citation>
    <scope>NUCLEOTIDE SEQUENCE [LARGE SCALE GENOMIC DNA]</scope>
    <source>
        <strain evidence="4 5">DSM 18390</strain>
    </source>
</reference>
<dbReference type="SUPFAM" id="SSF56300">
    <property type="entry name" value="Metallo-dependent phosphatases"/>
    <property type="match status" value="1"/>
</dbReference>
<dbReference type="PATRIC" id="fig|1423786.4.peg.1889"/>
<dbReference type="PANTHER" id="PTHR11124">
    <property type="entry name" value="VACUOLAR SORTING PROTEIN VPS29"/>
    <property type="match status" value="1"/>
</dbReference>
<dbReference type="InterPro" id="IPR000979">
    <property type="entry name" value="Phosphodiesterase_MJ0936/Vps29"/>
</dbReference>
<evidence type="ECO:0000313" key="5">
    <source>
        <dbReference type="Proteomes" id="UP000051010"/>
    </source>
</evidence>
<dbReference type="InterPro" id="IPR041802">
    <property type="entry name" value="MPP_YfcE"/>
</dbReference>
<gene>
    <name evidence="4" type="ORF">FD47_GL001785</name>
</gene>
<protein>
    <recommendedName>
        <fullName evidence="2">Phosphoesterase</fullName>
        <ecNumber evidence="2">3.1.4.-</ecNumber>
    </recommendedName>
</protein>
<keyword evidence="2" id="KW-0479">Metal-binding</keyword>
<comment type="caution">
    <text evidence="4">The sequence shown here is derived from an EMBL/GenBank/DDBJ whole genome shotgun (WGS) entry which is preliminary data.</text>
</comment>
<proteinExistence type="inferred from homology"/>
<dbReference type="CDD" id="cd00841">
    <property type="entry name" value="MPP_YfcE"/>
    <property type="match status" value="1"/>
</dbReference>
<evidence type="ECO:0000256" key="1">
    <source>
        <dbReference type="ARBA" id="ARBA00008950"/>
    </source>
</evidence>
<dbReference type="Proteomes" id="UP000051010">
    <property type="component" value="Unassembled WGS sequence"/>
</dbReference>